<evidence type="ECO:0000313" key="1">
    <source>
        <dbReference type="EMBL" id="MEN0643341.1"/>
    </source>
</evidence>
<dbReference type="Pfam" id="PF11753">
    <property type="entry name" value="DUF3310"/>
    <property type="match status" value="1"/>
</dbReference>
<accession>A0ABU9VHF4</accession>
<proteinExistence type="predicted"/>
<gene>
    <name evidence="1" type="ORF">MKY91_09310</name>
</gene>
<dbReference type="EMBL" id="JBCITK010000001">
    <property type="protein sequence ID" value="MEN0643341.1"/>
    <property type="molecule type" value="Genomic_DNA"/>
</dbReference>
<keyword evidence="2" id="KW-1185">Reference proteome</keyword>
<name>A0ABU9VHF4_9BACI</name>
<dbReference type="Proteomes" id="UP001418796">
    <property type="component" value="Unassembled WGS sequence"/>
</dbReference>
<dbReference type="RefSeq" id="WP_343130281.1">
    <property type="nucleotide sequence ID" value="NZ_JBCITK010000001.1"/>
</dbReference>
<reference evidence="1 2" key="1">
    <citation type="submission" date="2024-03" db="EMBL/GenBank/DDBJ databases">
        <title>Bacilli Hybrid Assemblies.</title>
        <authorList>
            <person name="Kovac J."/>
        </authorList>
    </citation>
    <scope>NUCLEOTIDE SEQUENCE [LARGE SCALE GENOMIC DNA]</scope>
    <source>
        <strain evidence="1 2">FSL R7-0666</strain>
    </source>
</reference>
<dbReference type="InterPro" id="IPR021739">
    <property type="entry name" value="SaV-like"/>
</dbReference>
<protein>
    <submittedName>
        <fullName evidence="1">DUF3310 domain-containing protein</fullName>
    </submittedName>
</protein>
<comment type="caution">
    <text evidence="1">The sequence shown here is derived from an EMBL/GenBank/DDBJ whole genome shotgun (WGS) entry which is preliminary data.</text>
</comment>
<organism evidence="1 2">
    <name type="scientific">Alkalicoccobacillus gibsonii</name>
    <dbReference type="NCBI Taxonomy" id="79881"/>
    <lineage>
        <taxon>Bacteria</taxon>
        <taxon>Bacillati</taxon>
        <taxon>Bacillota</taxon>
        <taxon>Bacilli</taxon>
        <taxon>Bacillales</taxon>
        <taxon>Bacillaceae</taxon>
        <taxon>Alkalicoccobacillus</taxon>
    </lineage>
</organism>
<sequence length="71" mass="8430">MSDNPIRPSHYRGEIETFDYMQDKMSAACFEGFLQGNVIKYISRYPKKGGLEDLKKCERYLQKLIEVYEKE</sequence>
<evidence type="ECO:0000313" key="2">
    <source>
        <dbReference type="Proteomes" id="UP001418796"/>
    </source>
</evidence>